<keyword evidence="2" id="KW-1185">Reference proteome</keyword>
<dbReference type="Proteomes" id="UP001151760">
    <property type="component" value="Unassembled WGS sequence"/>
</dbReference>
<reference evidence="1" key="1">
    <citation type="journal article" date="2022" name="Int. J. Mol. Sci.">
        <title>Draft Genome of Tanacetum Coccineum: Genomic Comparison of Closely Related Tanacetum-Family Plants.</title>
        <authorList>
            <person name="Yamashiro T."/>
            <person name="Shiraishi A."/>
            <person name="Nakayama K."/>
            <person name="Satake H."/>
        </authorList>
    </citation>
    <scope>NUCLEOTIDE SEQUENCE</scope>
</reference>
<comment type="caution">
    <text evidence="1">The sequence shown here is derived from an EMBL/GenBank/DDBJ whole genome shotgun (WGS) entry which is preliminary data.</text>
</comment>
<protein>
    <submittedName>
        <fullName evidence="1">Uncharacterized protein</fullName>
    </submittedName>
</protein>
<name>A0ABQ5BD20_9ASTR</name>
<sequence length="200" mass="22684">MGLCSSPRKVTSPSAREENVSVFPFLELHFDGDFSLSRKVRSCGGDFLLLFITDHDIKFFWQQQTNPTRAILIWLEFSKATPRAKIIVFFRCSGWGQIGRDYFGKESELNRSVESGVTRDRLKSSDDMTLLSVGLRQEVINDTKSAGGKEERSNFYENYPRTDAGLGSKSSSLGRQVQVSFEFWLMLGGLSSFQMERGTY</sequence>
<evidence type="ECO:0000313" key="1">
    <source>
        <dbReference type="EMBL" id="GJT12139.1"/>
    </source>
</evidence>
<proteinExistence type="predicted"/>
<gene>
    <name evidence="1" type="ORF">Tco_0859181</name>
</gene>
<evidence type="ECO:0000313" key="2">
    <source>
        <dbReference type="Proteomes" id="UP001151760"/>
    </source>
</evidence>
<organism evidence="1 2">
    <name type="scientific">Tanacetum coccineum</name>
    <dbReference type="NCBI Taxonomy" id="301880"/>
    <lineage>
        <taxon>Eukaryota</taxon>
        <taxon>Viridiplantae</taxon>
        <taxon>Streptophyta</taxon>
        <taxon>Embryophyta</taxon>
        <taxon>Tracheophyta</taxon>
        <taxon>Spermatophyta</taxon>
        <taxon>Magnoliopsida</taxon>
        <taxon>eudicotyledons</taxon>
        <taxon>Gunneridae</taxon>
        <taxon>Pentapetalae</taxon>
        <taxon>asterids</taxon>
        <taxon>campanulids</taxon>
        <taxon>Asterales</taxon>
        <taxon>Asteraceae</taxon>
        <taxon>Asteroideae</taxon>
        <taxon>Anthemideae</taxon>
        <taxon>Anthemidinae</taxon>
        <taxon>Tanacetum</taxon>
    </lineage>
</organism>
<reference evidence="1" key="2">
    <citation type="submission" date="2022-01" db="EMBL/GenBank/DDBJ databases">
        <authorList>
            <person name="Yamashiro T."/>
            <person name="Shiraishi A."/>
            <person name="Satake H."/>
            <person name="Nakayama K."/>
        </authorList>
    </citation>
    <scope>NUCLEOTIDE SEQUENCE</scope>
</reference>
<dbReference type="EMBL" id="BQNB010013124">
    <property type="protein sequence ID" value="GJT12139.1"/>
    <property type="molecule type" value="Genomic_DNA"/>
</dbReference>
<accession>A0ABQ5BD20</accession>